<protein>
    <submittedName>
        <fullName evidence="2">Uncharacterized protein</fullName>
    </submittedName>
</protein>
<organism evidence="2 3">
    <name type="scientific">Intrasporangium chromatireducens Q5-1</name>
    <dbReference type="NCBI Taxonomy" id="584657"/>
    <lineage>
        <taxon>Bacteria</taxon>
        <taxon>Bacillati</taxon>
        <taxon>Actinomycetota</taxon>
        <taxon>Actinomycetes</taxon>
        <taxon>Micrococcales</taxon>
        <taxon>Intrasporangiaceae</taxon>
        <taxon>Intrasporangium</taxon>
    </lineage>
</organism>
<keyword evidence="3" id="KW-1185">Reference proteome</keyword>
<dbReference type="AlphaFoldDB" id="W9GEY8"/>
<evidence type="ECO:0000256" key="1">
    <source>
        <dbReference type="SAM" id="Phobius"/>
    </source>
</evidence>
<dbReference type="Proteomes" id="UP000019494">
    <property type="component" value="Unassembled WGS sequence"/>
</dbReference>
<evidence type="ECO:0000313" key="3">
    <source>
        <dbReference type="Proteomes" id="UP000019494"/>
    </source>
</evidence>
<evidence type="ECO:0000313" key="2">
    <source>
        <dbReference type="EMBL" id="EWT04776.1"/>
    </source>
</evidence>
<proteinExistence type="predicted"/>
<gene>
    <name evidence="2" type="ORF">N864_10110</name>
</gene>
<keyword evidence="1" id="KW-0812">Transmembrane</keyword>
<feature type="transmembrane region" description="Helical" evidence="1">
    <location>
        <begin position="94"/>
        <end position="111"/>
    </location>
</feature>
<dbReference type="EMBL" id="AWQS01000188">
    <property type="protein sequence ID" value="EWT04776.1"/>
    <property type="molecule type" value="Genomic_DNA"/>
</dbReference>
<dbReference type="PATRIC" id="fig|584657.3.peg.3346"/>
<name>W9GEY8_9MICO</name>
<feature type="transmembrane region" description="Helical" evidence="1">
    <location>
        <begin position="43"/>
        <end position="62"/>
    </location>
</feature>
<reference evidence="3" key="1">
    <citation type="submission" date="2013-08" db="EMBL/GenBank/DDBJ databases">
        <title>Intrasporangium oryzae NRRL B-24470.</title>
        <authorList>
            <person name="Liu H."/>
            <person name="Wang G."/>
        </authorList>
    </citation>
    <scope>NUCLEOTIDE SEQUENCE [LARGE SCALE GENOMIC DNA]</scope>
    <source>
        <strain evidence="3">Q5-1</strain>
    </source>
</reference>
<keyword evidence="1" id="KW-1133">Transmembrane helix</keyword>
<comment type="caution">
    <text evidence="2">The sequence shown here is derived from an EMBL/GenBank/DDBJ whole genome shotgun (WGS) entry which is preliminary data.</text>
</comment>
<sequence>MVQMSASIILRRTALVLTSLFGVGGLFFALGNAFDDPGGWKAVLITAGVVVPLAALVVLALGRPEVATTVLTGAVVLYALWAVATVVFDPVDAPTMPIIALILAVPIAVMGQHHPWHAGVLLAATAAMPLVVILVRYFTEARTGDGPGLGSLFGTSTGVVVLPIAVFAILFLTAGSSHLPLRGREQPPTRPLPPAAMSR</sequence>
<keyword evidence="1" id="KW-0472">Membrane</keyword>
<feature type="transmembrane region" description="Helical" evidence="1">
    <location>
        <begin position="118"/>
        <end position="139"/>
    </location>
</feature>
<feature type="transmembrane region" description="Helical" evidence="1">
    <location>
        <begin position="151"/>
        <end position="174"/>
    </location>
</feature>
<accession>W9GEY8</accession>
<feature type="transmembrane region" description="Helical" evidence="1">
    <location>
        <begin position="69"/>
        <end position="88"/>
    </location>
</feature>